<dbReference type="EMBL" id="CP009246">
    <property type="protein sequence ID" value="APT87418.1"/>
    <property type="molecule type" value="Genomic_DNA"/>
</dbReference>
<evidence type="ECO:0000313" key="4">
    <source>
        <dbReference type="Proteomes" id="UP000315353"/>
    </source>
</evidence>
<dbReference type="STRING" id="28028.CFLV_09695"/>
<dbReference type="GeneID" id="82880966"/>
<dbReference type="OrthoDB" id="4427056at2"/>
<evidence type="ECO:0000313" key="2">
    <source>
        <dbReference type="EMBL" id="GEB97724.1"/>
    </source>
</evidence>
<accession>A0A1L7CNL8</accession>
<reference evidence="2 4" key="2">
    <citation type="submission" date="2019-06" db="EMBL/GenBank/DDBJ databases">
        <title>Whole genome shotgun sequence of Corynebacterium flavescens NBRC 14136.</title>
        <authorList>
            <person name="Hosoyama A."/>
            <person name="Uohara A."/>
            <person name="Ohji S."/>
            <person name="Ichikawa N."/>
        </authorList>
    </citation>
    <scope>NUCLEOTIDE SEQUENCE [LARGE SCALE GENOMIC DNA]</scope>
    <source>
        <strain evidence="2 4">NBRC 14136</strain>
    </source>
</reference>
<dbReference type="AlphaFoldDB" id="A0A1L7CNL8"/>
<name>A0A1L7CNL8_CORFL</name>
<dbReference type="RefSeq" id="WP_075730352.1">
    <property type="nucleotide sequence ID" value="NZ_BJNB01000016.1"/>
</dbReference>
<reference evidence="1 3" key="1">
    <citation type="submission" date="2014-08" db="EMBL/GenBank/DDBJ databases">
        <title>Complete genome sequence of Corynebacterium flavescens OJ8(T)(=DSM 20296(T)), isolated from cheese.</title>
        <authorList>
            <person name="Ruckert C."/>
            <person name="Albersmeier A."/>
            <person name="Winkler A."/>
            <person name="Kalinowski J."/>
        </authorList>
    </citation>
    <scope>NUCLEOTIDE SEQUENCE [LARGE SCALE GENOMIC DNA]</scope>
    <source>
        <strain evidence="1 3">OJ8</strain>
    </source>
</reference>
<keyword evidence="3" id="KW-1185">Reference proteome</keyword>
<organism evidence="1 3">
    <name type="scientific">Corynebacterium flavescens</name>
    <dbReference type="NCBI Taxonomy" id="28028"/>
    <lineage>
        <taxon>Bacteria</taxon>
        <taxon>Bacillati</taxon>
        <taxon>Actinomycetota</taxon>
        <taxon>Actinomycetes</taxon>
        <taxon>Mycobacteriales</taxon>
        <taxon>Corynebacteriaceae</taxon>
        <taxon>Corynebacterium</taxon>
    </lineage>
</organism>
<dbReference type="KEGG" id="cfc:CFLV_09695"/>
<protein>
    <submittedName>
        <fullName evidence="1">Uncharacterized protein</fullName>
    </submittedName>
</protein>
<evidence type="ECO:0000313" key="3">
    <source>
        <dbReference type="Proteomes" id="UP000185479"/>
    </source>
</evidence>
<dbReference type="Proteomes" id="UP000315353">
    <property type="component" value="Unassembled WGS sequence"/>
</dbReference>
<evidence type="ECO:0000313" key="1">
    <source>
        <dbReference type="EMBL" id="APT87418.1"/>
    </source>
</evidence>
<dbReference type="Proteomes" id="UP000185479">
    <property type="component" value="Chromosome"/>
</dbReference>
<proteinExistence type="predicted"/>
<sequence>MHTQTNTPAPAPASERDPFEKVILQSAVLKKLNGIHKTFKEELAKQLTPGDKKTVKNAQGLEIGSFSVTAPGKKAVCTDPAVLLGMAEDAGAEIIDLLPHPSTEKAHELVTYLAENRPDLLDFSISNEDEAEISGKVLEHWQVTGELPAGWEIKESSSPSIRVTPGRSKVAKAAIEALVQSAGEVLEITDGKETK</sequence>
<dbReference type="EMBL" id="BJNB01000016">
    <property type="protein sequence ID" value="GEB97724.1"/>
    <property type="molecule type" value="Genomic_DNA"/>
</dbReference>
<gene>
    <name evidence="2" type="ORF">CFL01nite_12190</name>
    <name evidence="1" type="ORF">CFLV_09695</name>
</gene>